<gene>
    <name evidence="1" type="ORF">ACHAWO_004269</name>
</gene>
<accession>A0ABD3Q5B9</accession>
<name>A0ABD3Q5B9_9STRA</name>
<dbReference type="Proteomes" id="UP001530400">
    <property type="component" value="Unassembled WGS sequence"/>
</dbReference>
<proteinExistence type="predicted"/>
<evidence type="ECO:0000313" key="1">
    <source>
        <dbReference type="EMBL" id="KAL3795684.1"/>
    </source>
</evidence>
<protein>
    <recommendedName>
        <fullName evidence="3">DDE Tnp4 domain-containing protein</fullName>
    </recommendedName>
</protein>
<dbReference type="EMBL" id="JALLPJ020000312">
    <property type="protein sequence ID" value="KAL3795684.1"/>
    <property type="molecule type" value="Genomic_DNA"/>
</dbReference>
<dbReference type="AlphaFoldDB" id="A0ABD3Q5B9"/>
<organism evidence="1 2">
    <name type="scientific">Cyclotella atomus</name>
    <dbReference type="NCBI Taxonomy" id="382360"/>
    <lineage>
        <taxon>Eukaryota</taxon>
        <taxon>Sar</taxon>
        <taxon>Stramenopiles</taxon>
        <taxon>Ochrophyta</taxon>
        <taxon>Bacillariophyta</taxon>
        <taxon>Coscinodiscophyceae</taxon>
        <taxon>Thalassiosirophycidae</taxon>
        <taxon>Stephanodiscales</taxon>
        <taxon>Stephanodiscaceae</taxon>
        <taxon>Cyclotella</taxon>
    </lineage>
</organism>
<comment type="caution">
    <text evidence="1">The sequence shown here is derived from an EMBL/GenBank/DDBJ whole genome shotgun (WGS) entry which is preliminary data.</text>
</comment>
<reference evidence="1 2" key="1">
    <citation type="submission" date="2024-10" db="EMBL/GenBank/DDBJ databases">
        <title>Updated reference genomes for cyclostephanoid diatoms.</title>
        <authorList>
            <person name="Roberts W.R."/>
            <person name="Alverson A.J."/>
        </authorList>
    </citation>
    <scope>NUCLEOTIDE SEQUENCE [LARGE SCALE GENOMIC DNA]</scope>
    <source>
        <strain evidence="1 2">AJA010-31</strain>
    </source>
</reference>
<keyword evidence="2" id="KW-1185">Reference proteome</keyword>
<sequence length="140" mass="16239">MIQRMKPIKIRFEFYNDKMIKASLDCVHFTVNEFRDEPSAAHYDHKSASCGVKYEVCVDLWEPRIVWLSGPHDAAKQDISVFRGAENEDDDRDNWDRNALLWQLEEDEHLVCDSGYAGGEKVILYAEDLSPEFKRLLADA</sequence>
<evidence type="ECO:0000313" key="2">
    <source>
        <dbReference type="Proteomes" id="UP001530400"/>
    </source>
</evidence>
<evidence type="ECO:0008006" key="3">
    <source>
        <dbReference type="Google" id="ProtNLM"/>
    </source>
</evidence>